<feature type="chain" id="PRO_5040231248" description="Fimbrial protein" evidence="1">
    <location>
        <begin position="18"/>
        <end position="415"/>
    </location>
</feature>
<organism evidence="2 3">
    <name type="scientific">Kluyvera intermedia</name>
    <name type="common">Enterobacter intermedius</name>
    <dbReference type="NCBI Taxonomy" id="61648"/>
    <lineage>
        <taxon>Bacteria</taxon>
        <taxon>Pseudomonadati</taxon>
        <taxon>Pseudomonadota</taxon>
        <taxon>Gammaproteobacteria</taxon>
        <taxon>Enterobacterales</taxon>
        <taxon>Enterobacteriaceae</taxon>
        <taxon>Kluyvera</taxon>
    </lineage>
</organism>
<evidence type="ECO:0000256" key="1">
    <source>
        <dbReference type="SAM" id="SignalP"/>
    </source>
</evidence>
<evidence type="ECO:0008006" key="4">
    <source>
        <dbReference type="Google" id="ProtNLM"/>
    </source>
</evidence>
<evidence type="ECO:0000313" key="2">
    <source>
        <dbReference type="EMBL" id="HAT3582846.1"/>
    </source>
</evidence>
<dbReference type="InterPro" id="IPR036937">
    <property type="entry name" value="Adhesion_dom_fimbrial_sf"/>
</dbReference>
<dbReference type="PROSITE" id="PS51257">
    <property type="entry name" value="PROKAR_LIPOPROTEIN"/>
    <property type="match status" value="1"/>
</dbReference>
<reference evidence="2" key="2">
    <citation type="submission" date="2020-10" db="EMBL/GenBank/DDBJ databases">
        <authorList>
            <consortium name="NCBI Pathogen Detection Project"/>
        </authorList>
    </citation>
    <scope>NUCLEOTIDE SEQUENCE</scope>
    <source>
        <strain evidence="2">CAVp300</strain>
    </source>
</reference>
<protein>
    <recommendedName>
        <fullName evidence="4">Fimbrial protein</fullName>
    </recommendedName>
</protein>
<keyword evidence="1" id="KW-0732">Signal</keyword>
<dbReference type="InterPro" id="IPR008966">
    <property type="entry name" value="Adhesion_dom_sf"/>
</dbReference>
<accession>A0A9P3T9T6</accession>
<dbReference type="Gene3D" id="2.60.40.1090">
    <property type="entry name" value="Fimbrial-type adhesion domain"/>
    <property type="match status" value="1"/>
</dbReference>
<dbReference type="GO" id="GO:0009289">
    <property type="term" value="C:pilus"/>
    <property type="evidence" value="ECO:0007669"/>
    <property type="project" value="InterPro"/>
</dbReference>
<feature type="signal peptide" evidence="1">
    <location>
        <begin position="1"/>
        <end position="17"/>
    </location>
</feature>
<reference evidence="2" key="1">
    <citation type="journal article" date="2018" name="Genome Biol.">
        <title>SKESA: strategic k-mer extension for scrupulous assemblies.</title>
        <authorList>
            <person name="Souvorov A."/>
            <person name="Agarwala R."/>
            <person name="Lipman D.J."/>
        </authorList>
    </citation>
    <scope>NUCLEOTIDE SEQUENCE</scope>
    <source>
        <strain evidence="2">CAVp300</strain>
    </source>
</reference>
<dbReference type="AlphaFoldDB" id="A0A9P3T9T6"/>
<evidence type="ECO:0000313" key="3">
    <source>
        <dbReference type="Proteomes" id="UP000867740"/>
    </source>
</evidence>
<dbReference type="GO" id="GO:0007155">
    <property type="term" value="P:cell adhesion"/>
    <property type="evidence" value="ECO:0007669"/>
    <property type="project" value="InterPro"/>
</dbReference>
<gene>
    <name evidence="2" type="ORF">I8531_003171</name>
</gene>
<dbReference type="SUPFAM" id="SSF49401">
    <property type="entry name" value="Bacterial adhesins"/>
    <property type="match status" value="1"/>
</dbReference>
<dbReference type="EMBL" id="DACSUM010000026">
    <property type="protein sequence ID" value="HAT3582846.1"/>
    <property type="molecule type" value="Genomic_DNA"/>
</dbReference>
<name>A0A9P3T9T6_KLUIN</name>
<dbReference type="RefSeq" id="WP_139153718.1">
    <property type="nucleotide sequence ID" value="NZ_CABMNU010000005.1"/>
</dbReference>
<proteinExistence type="predicted"/>
<dbReference type="Proteomes" id="UP000867740">
    <property type="component" value="Unassembled WGS sequence"/>
</dbReference>
<comment type="caution">
    <text evidence="2">The sequence shown here is derived from an EMBL/GenBank/DDBJ whole genome shotgun (WGS) entry which is preliminary data.</text>
</comment>
<dbReference type="Gene3D" id="2.60.40.3310">
    <property type="match status" value="1"/>
</dbReference>
<sequence length="415" mass="43910">MHRWGVLIIFLSTGVQAVALSCSGPSQVGGIYQLPFPGRNVTPPNTGNAGSVGGTGGECTPATCFELFTVKRSIPGGRYAMNQSCSPARGIKIGYSVKSYPSGIIYSFNGYKIFPTTVKGIGISFNDAHNSPNPAYPAWPNALWPHAASGSFQGDTWIDIRVWKTPEFTPAGNIDFTGPVFMQILSPTASEDTISSCPDNTSEGKIDNRTCVWLSREIKGSVNFQSGTCELTNTTRTVYMGSYHSSIGKSPWKDARFTLTCPAAYGYNSTVSNADNPFDANDGSRSAQNATRNKPVRIQIYPYGNVINATQGIFALTPGGAEGYGIQLAWGAPGEQTHADNPISPVVFGFNGRVLASSKNSNFNDGSGGNIGLGARALPVGADGTINMSARYIRTTGPIKPGPADGKVEIIAAYE</sequence>